<name>A0A8J5KF28_HOMAM</name>
<dbReference type="EMBL" id="JAHLQT010013044">
    <property type="protein sequence ID" value="KAG7171041.1"/>
    <property type="molecule type" value="Genomic_DNA"/>
</dbReference>
<evidence type="ECO:0000313" key="1">
    <source>
        <dbReference type="EMBL" id="KAG7171041.1"/>
    </source>
</evidence>
<dbReference type="AlphaFoldDB" id="A0A8J5KF28"/>
<reference evidence="1" key="1">
    <citation type="journal article" date="2021" name="Sci. Adv.">
        <title>The American lobster genome reveals insights on longevity, neural, and immune adaptations.</title>
        <authorList>
            <person name="Polinski J.M."/>
            <person name="Zimin A.V."/>
            <person name="Clark K.F."/>
            <person name="Kohn A.B."/>
            <person name="Sadowski N."/>
            <person name="Timp W."/>
            <person name="Ptitsyn A."/>
            <person name="Khanna P."/>
            <person name="Romanova D.Y."/>
            <person name="Williams P."/>
            <person name="Greenwood S.J."/>
            <person name="Moroz L.L."/>
            <person name="Walt D.R."/>
            <person name="Bodnar A.G."/>
        </authorList>
    </citation>
    <scope>NUCLEOTIDE SEQUENCE</scope>
    <source>
        <strain evidence="1">GMGI-L3</strain>
    </source>
</reference>
<accession>A0A8J5KF28</accession>
<protein>
    <submittedName>
        <fullName evidence="1">Uncharacterized protein</fullName>
    </submittedName>
</protein>
<comment type="caution">
    <text evidence="1">The sequence shown here is derived from an EMBL/GenBank/DDBJ whole genome shotgun (WGS) entry which is preliminary data.</text>
</comment>
<dbReference type="Proteomes" id="UP000747542">
    <property type="component" value="Unassembled WGS sequence"/>
</dbReference>
<keyword evidence="2" id="KW-1185">Reference proteome</keyword>
<sequence length="125" mass="14446">MNSRILAIVCRDLVVAEGHCHKFCYRYYTKDVDTVEASDARDEKEGNDESRYEAAVMQSYNQLFLFIRNELFAKPQVMIMADLFSRLVASMKSFGTDHVRDSTKKYIQQKLESEFDGSLHTFPSA</sequence>
<proteinExistence type="predicted"/>
<organism evidence="1 2">
    <name type="scientific">Homarus americanus</name>
    <name type="common">American lobster</name>
    <dbReference type="NCBI Taxonomy" id="6706"/>
    <lineage>
        <taxon>Eukaryota</taxon>
        <taxon>Metazoa</taxon>
        <taxon>Ecdysozoa</taxon>
        <taxon>Arthropoda</taxon>
        <taxon>Crustacea</taxon>
        <taxon>Multicrustacea</taxon>
        <taxon>Malacostraca</taxon>
        <taxon>Eumalacostraca</taxon>
        <taxon>Eucarida</taxon>
        <taxon>Decapoda</taxon>
        <taxon>Pleocyemata</taxon>
        <taxon>Astacidea</taxon>
        <taxon>Nephropoidea</taxon>
        <taxon>Nephropidae</taxon>
        <taxon>Homarus</taxon>
    </lineage>
</organism>
<gene>
    <name evidence="1" type="ORF">Hamer_G025577</name>
</gene>
<evidence type="ECO:0000313" key="2">
    <source>
        <dbReference type="Proteomes" id="UP000747542"/>
    </source>
</evidence>